<name>A0AAD5KAH5_9FUNG</name>
<organism evidence="2 3">
    <name type="scientific">Phascolomyces articulosus</name>
    <dbReference type="NCBI Taxonomy" id="60185"/>
    <lineage>
        <taxon>Eukaryota</taxon>
        <taxon>Fungi</taxon>
        <taxon>Fungi incertae sedis</taxon>
        <taxon>Mucoromycota</taxon>
        <taxon>Mucoromycotina</taxon>
        <taxon>Mucoromycetes</taxon>
        <taxon>Mucorales</taxon>
        <taxon>Lichtheimiaceae</taxon>
        <taxon>Phascolomyces</taxon>
    </lineage>
</organism>
<reference evidence="2" key="2">
    <citation type="submission" date="2023-02" db="EMBL/GenBank/DDBJ databases">
        <authorList>
            <consortium name="DOE Joint Genome Institute"/>
            <person name="Mondo S.J."/>
            <person name="Chang Y."/>
            <person name="Wang Y."/>
            <person name="Ahrendt S."/>
            <person name="Andreopoulos W."/>
            <person name="Barry K."/>
            <person name="Beard J."/>
            <person name="Benny G.L."/>
            <person name="Blankenship S."/>
            <person name="Bonito G."/>
            <person name="Cuomo C."/>
            <person name="Desiro A."/>
            <person name="Gervers K.A."/>
            <person name="Hundley H."/>
            <person name="Kuo A."/>
            <person name="LaButti K."/>
            <person name="Lang B.F."/>
            <person name="Lipzen A."/>
            <person name="O'Donnell K."/>
            <person name="Pangilinan J."/>
            <person name="Reynolds N."/>
            <person name="Sandor L."/>
            <person name="Smith M.W."/>
            <person name="Tsang A."/>
            <person name="Grigoriev I.V."/>
            <person name="Stajich J.E."/>
            <person name="Spatafora J.W."/>
        </authorList>
    </citation>
    <scope>NUCLEOTIDE SEQUENCE</scope>
    <source>
        <strain evidence="2">RSA 2281</strain>
    </source>
</reference>
<gene>
    <name evidence="2" type="ORF">BDA99DRAFT_571595</name>
</gene>
<reference evidence="2" key="1">
    <citation type="journal article" date="2022" name="IScience">
        <title>Evolution of zygomycete secretomes and the origins of terrestrial fungal ecologies.</title>
        <authorList>
            <person name="Chang Y."/>
            <person name="Wang Y."/>
            <person name="Mondo S."/>
            <person name="Ahrendt S."/>
            <person name="Andreopoulos W."/>
            <person name="Barry K."/>
            <person name="Beard J."/>
            <person name="Benny G.L."/>
            <person name="Blankenship S."/>
            <person name="Bonito G."/>
            <person name="Cuomo C."/>
            <person name="Desiro A."/>
            <person name="Gervers K.A."/>
            <person name="Hundley H."/>
            <person name="Kuo A."/>
            <person name="LaButti K."/>
            <person name="Lang B.F."/>
            <person name="Lipzen A."/>
            <person name="O'Donnell K."/>
            <person name="Pangilinan J."/>
            <person name="Reynolds N."/>
            <person name="Sandor L."/>
            <person name="Smith M.E."/>
            <person name="Tsang A."/>
            <person name="Grigoriev I.V."/>
            <person name="Stajich J.E."/>
            <person name="Spatafora J.W."/>
        </authorList>
    </citation>
    <scope>NUCLEOTIDE SEQUENCE</scope>
    <source>
        <strain evidence="2">RSA 2281</strain>
    </source>
</reference>
<keyword evidence="3" id="KW-1185">Reference proteome</keyword>
<dbReference type="InterPro" id="IPR052895">
    <property type="entry name" value="HetReg/Transcr_Mod"/>
</dbReference>
<evidence type="ECO:0000313" key="2">
    <source>
        <dbReference type="EMBL" id="KAI9264094.1"/>
    </source>
</evidence>
<dbReference type="Proteomes" id="UP001209540">
    <property type="component" value="Unassembled WGS sequence"/>
</dbReference>
<evidence type="ECO:0000259" key="1">
    <source>
        <dbReference type="Pfam" id="PF06985"/>
    </source>
</evidence>
<protein>
    <recommendedName>
        <fullName evidence="1">Heterokaryon incompatibility domain-containing protein</fullName>
    </recommendedName>
</protein>
<sequence length="537" mass="61952">MGTIQHQRNATAGEYRPTYLIRVSDWKKVPGKQVETGYCALSYAWEQSGDVVQKENCGYDCIENGRHCIVEGYDINKGDLTTMTLTEEEKYEVQFLPSTRSKATIKHVKHEELLQQICKDFEIAYLWYDKICIDQSDNEIKLREIKQMHKIYSNACYTVAIVPEVHIHDPEAFDTIDPLYGSTEARIKAWADMVTKSLWWKRSWTLEETMSSKRVLVIGTDTHFWQHSFHTCGIPTTYDEFSGWMLDFAKQQGGGSVNQALSQAHSRTSSKEHDKIFSLANIFPDMFKIMKINYKDDIKTTFNNFYRTIATHDLSVLCFGSNLHYNGEQIHVNTMKNHNLPSWTGASGIHLNDRVTTTTTWLQPQHSISDDMLLHISTKYYKTLLVVPYDCGCFSPLSHDKHQWDQQIDKFERRWNTKGQSFYTVGEDTALIDWAIKMRNVSGSFATHFYQPQGASTVQARPLSLTEDCDECIILPILLKSYNLIVASIKKLSSLKLFNSYSHEYFLPVIKKYVDGTNSKKERHKAIGIYYLGSKQM</sequence>
<dbReference type="AlphaFoldDB" id="A0AAD5KAH5"/>
<proteinExistence type="predicted"/>
<evidence type="ECO:0000313" key="3">
    <source>
        <dbReference type="Proteomes" id="UP001209540"/>
    </source>
</evidence>
<dbReference type="Pfam" id="PF06985">
    <property type="entry name" value="HET"/>
    <property type="match status" value="1"/>
</dbReference>
<feature type="domain" description="Heterokaryon incompatibility" evidence="1">
    <location>
        <begin position="38"/>
        <end position="208"/>
    </location>
</feature>
<dbReference type="EMBL" id="JAIXMP010000012">
    <property type="protein sequence ID" value="KAI9264094.1"/>
    <property type="molecule type" value="Genomic_DNA"/>
</dbReference>
<dbReference type="PANTHER" id="PTHR24148">
    <property type="entry name" value="ANKYRIN REPEAT DOMAIN-CONTAINING PROTEIN 39 HOMOLOG-RELATED"/>
    <property type="match status" value="1"/>
</dbReference>
<accession>A0AAD5KAH5</accession>
<dbReference type="InterPro" id="IPR010730">
    <property type="entry name" value="HET"/>
</dbReference>
<comment type="caution">
    <text evidence="2">The sequence shown here is derived from an EMBL/GenBank/DDBJ whole genome shotgun (WGS) entry which is preliminary data.</text>
</comment>
<dbReference type="PANTHER" id="PTHR24148:SF64">
    <property type="entry name" value="HETEROKARYON INCOMPATIBILITY DOMAIN-CONTAINING PROTEIN"/>
    <property type="match status" value="1"/>
</dbReference>